<dbReference type="KEGG" id="orp:MOP44_27295"/>
<evidence type="ECO:0000259" key="4">
    <source>
        <dbReference type="SMART" id="SM00563"/>
    </source>
</evidence>
<dbReference type="GO" id="GO:0006654">
    <property type="term" value="P:phosphatidic acid biosynthetic process"/>
    <property type="evidence" value="ECO:0007669"/>
    <property type="project" value="TreeGrafter"/>
</dbReference>
<dbReference type="Proteomes" id="UP001059380">
    <property type="component" value="Chromosome"/>
</dbReference>
<reference evidence="5" key="1">
    <citation type="submission" date="2021-04" db="EMBL/GenBank/DDBJ databases">
        <title>Phylogenetic analysis of Acidobacteriaceae.</title>
        <authorList>
            <person name="Qiu L."/>
            <person name="Zhang Q."/>
        </authorList>
    </citation>
    <scope>NUCLEOTIDE SEQUENCE</scope>
    <source>
        <strain evidence="5">DSM 25168</strain>
    </source>
</reference>
<dbReference type="SMART" id="SM00563">
    <property type="entry name" value="PlsC"/>
    <property type="match status" value="1"/>
</dbReference>
<comment type="pathway">
    <text evidence="1">Lipid metabolism.</text>
</comment>
<evidence type="ECO:0000313" key="5">
    <source>
        <dbReference type="EMBL" id="UWZ84239.1"/>
    </source>
</evidence>
<keyword evidence="3 5" id="KW-0012">Acyltransferase</keyword>
<name>A0A9J7BNN7_9BACT</name>
<evidence type="ECO:0000313" key="6">
    <source>
        <dbReference type="Proteomes" id="UP001059380"/>
    </source>
</evidence>
<dbReference type="CDD" id="cd07989">
    <property type="entry name" value="LPLAT_AGPAT-like"/>
    <property type="match status" value="1"/>
</dbReference>
<keyword evidence="6" id="KW-1185">Reference proteome</keyword>
<dbReference type="AlphaFoldDB" id="A0A9J7BNN7"/>
<dbReference type="EMBL" id="CP093313">
    <property type="protein sequence ID" value="UWZ84239.1"/>
    <property type="molecule type" value="Genomic_DNA"/>
</dbReference>
<dbReference type="Pfam" id="PF01553">
    <property type="entry name" value="Acyltransferase"/>
    <property type="match status" value="1"/>
</dbReference>
<protein>
    <submittedName>
        <fullName evidence="5">1-acyl-sn-glycerol-3-phosphate acyltransferase</fullName>
    </submittedName>
</protein>
<dbReference type="PANTHER" id="PTHR10434">
    <property type="entry name" value="1-ACYL-SN-GLYCEROL-3-PHOSPHATE ACYLTRANSFERASE"/>
    <property type="match status" value="1"/>
</dbReference>
<dbReference type="InterPro" id="IPR002123">
    <property type="entry name" value="Plipid/glycerol_acylTrfase"/>
</dbReference>
<accession>A0A9J7BNN7</accession>
<evidence type="ECO:0000256" key="2">
    <source>
        <dbReference type="ARBA" id="ARBA00022679"/>
    </source>
</evidence>
<evidence type="ECO:0000256" key="1">
    <source>
        <dbReference type="ARBA" id="ARBA00005189"/>
    </source>
</evidence>
<evidence type="ECO:0000256" key="3">
    <source>
        <dbReference type="ARBA" id="ARBA00023315"/>
    </source>
</evidence>
<dbReference type="RefSeq" id="WP_260793744.1">
    <property type="nucleotide sequence ID" value="NZ_CP093313.1"/>
</dbReference>
<dbReference type="SUPFAM" id="SSF69593">
    <property type="entry name" value="Glycerol-3-phosphate (1)-acyltransferase"/>
    <property type="match status" value="1"/>
</dbReference>
<gene>
    <name evidence="5" type="ORF">MOP44_27295</name>
</gene>
<organism evidence="5 6">
    <name type="scientific">Occallatibacter riparius</name>
    <dbReference type="NCBI Taxonomy" id="1002689"/>
    <lineage>
        <taxon>Bacteria</taxon>
        <taxon>Pseudomonadati</taxon>
        <taxon>Acidobacteriota</taxon>
        <taxon>Terriglobia</taxon>
        <taxon>Terriglobales</taxon>
        <taxon>Acidobacteriaceae</taxon>
        <taxon>Occallatibacter</taxon>
    </lineage>
</organism>
<dbReference type="GO" id="GO:0003841">
    <property type="term" value="F:1-acylglycerol-3-phosphate O-acyltransferase activity"/>
    <property type="evidence" value="ECO:0007669"/>
    <property type="project" value="TreeGrafter"/>
</dbReference>
<sequence>MFASLLLIVTIVVLGIPAALICIPYAMVTGNATPLYNASMAIVRTAFRLARIRVDIEGMERVPAHTACIFMANHISNLDPPALFPRLPGRTSAFLKRSLMKIPVLGYGMKLGEFVPVDREGRVESAIESVAEARRVLEKGLHITTFVEGTRSRDGRLLPFKKGPFYLAMQTGAPVVPISIYGTEQMMAKGSMAIKQGTAHIVFHEPIEPQAFATREELMEAVRVSIASGLPEWMRG</sequence>
<keyword evidence="2" id="KW-0808">Transferase</keyword>
<feature type="domain" description="Phospholipid/glycerol acyltransferase" evidence="4">
    <location>
        <begin position="68"/>
        <end position="183"/>
    </location>
</feature>
<dbReference type="PANTHER" id="PTHR10434:SF11">
    <property type="entry name" value="1-ACYL-SN-GLYCEROL-3-PHOSPHATE ACYLTRANSFERASE"/>
    <property type="match status" value="1"/>
</dbReference>
<proteinExistence type="predicted"/>